<reference evidence="2 3" key="1">
    <citation type="submission" date="2016-02" db="EMBL/GenBank/DDBJ databases">
        <title>Genome analysis of coral dinoflagellate symbionts highlights evolutionary adaptations to a symbiotic lifestyle.</title>
        <authorList>
            <person name="Aranda M."/>
            <person name="Li Y."/>
            <person name="Liew Y.J."/>
            <person name="Baumgarten S."/>
            <person name="Simakov O."/>
            <person name="Wilson M."/>
            <person name="Piel J."/>
            <person name="Ashoor H."/>
            <person name="Bougouffa S."/>
            <person name="Bajic V.B."/>
            <person name="Ryu T."/>
            <person name="Ravasi T."/>
            <person name="Bayer T."/>
            <person name="Micklem G."/>
            <person name="Kim H."/>
            <person name="Bhak J."/>
            <person name="Lajeunesse T.C."/>
            <person name="Voolstra C.R."/>
        </authorList>
    </citation>
    <scope>NUCLEOTIDE SEQUENCE [LARGE SCALE GENOMIC DNA]</scope>
    <source>
        <strain evidence="2 3">CCMP2467</strain>
    </source>
</reference>
<evidence type="ECO:0000256" key="1">
    <source>
        <dbReference type="SAM" id="MobiDB-lite"/>
    </source>
</evidence>
<dbReference type="Proteomes" id="UP000186817">
    <property type="component" value="Unassembled WGS sequence"/>
</dbReference>
<comment type="caution">
    <text evidence="2">The sequence shown here is derived from an EMBL/GenBank/DDBJ whole genome shotgun (WGS) entry which is preliminary data.</text>
</comment>
<dbReference type="EMBL" id="LSRX01000025">
    <property type="protein sequence ID" value="OLQ13681.1"/>
    <property type="molecule type" value="Genomic_DNA"/>
</dbReference>
<organism evidence="2 3">
    <name type="scientific">Symbiodinium microadriaticum</name>
    <name type="common">Dinoflagellate</name>
    <name type="synonym">Zooxanthella microadriatica</name>
    <dbReference type="NCBI Taxonomy" id="2951"/>
    <lineage>
        <taxon>Eukaryota</taxon>
        <taxon>Sar</taxon>
        <taxon>Alveolata</taxon>
        <taxon>Dinophyceae</taxon>
        <taxon>Suessiales</taxon>
        <taxon>Symbiodiniaceae</taxon>
        <taxon>Symbiodinium</taxon>
    </lineage>
</organism>
<name>A0A1Q9F1Z7_SYMMI</name>
<protein>
    <submittedName>
        <fullName evidence="2">Uncharacterized protein</fullName>
    </submittedName>
</protein>
<evidence type="ECO:0000313" key="3">
    <source>
        <dbReference type="Proteomes" id="UP000186817"/>
    </source>
</evidence>
<evidence type="ECO:0000313" key="2">
    <source>
        <dbReference type="EMBL" id="OLQ13681.1"/>
    </source>
</evidence>
<feature type="region of interest" description="Disordered" evidence="1">
    <location>
        <begin position="124"/>
        <end position="154"/>
    </location>
</feature>
<accession>A0A1Q9F1Z7</accession>
<dbReference type="AlphaFoldDB" id="A0A1Q9F1Z7"/>
<sequence>MVTVCVAFEDSPKICVPASPHRRKSCLSRRPSSCDGRASPTSIKKFSWSPQLCESEDFHQPRISRSGSSGALSVATSIASAQTLPCRQISGSLEEAETRLRRSRTSSSLVDHAKTVCMGGLRQGGSRRARYASEGHSVPSLLTGAATRSRSKTH</sequence>
<proteinExistence type="predicted"/>
<gene>
    <name evidence="2" type="ORF">AK812_SmicGene2318</name>
</gene>
<keyword evidence="3" id="KW-1185">Reference proteome</keyword>